<gene>
    <name evidence="1" type="ORF">B9N49_08530</name>
</gene>
<dbReference type="AlphaFoldDB" id="A0A233UX64"/>
<dbReference type="RefSeq" id="WP_094206341.1">
    <property type="nucleotide sequence ID" value="NZ_CAUPKI010000002.1"/>
</dbReference>
<sequence>MLEFMNLNDKNMIAVQGAGGKTSSVFLLANEFKSMNEASLVSTTTKMGIVSEDKFDYLHTFNEKMKIVDGKIYFASKSRTDTKEIGFEPEFFDKIFLDGLFSNIILETDGAKTRPIKAPREDEPVNPKNITHCVGVMGLDSVDKPFDERFCHRKEYMEKIIGNPKILTTKSYAEIINSNCGLFKNSYDAKKFLILNKADTQQDIENAMNIIDKIDVDVKIFVMSFGKIIKIY</sequence>
<proteinExistence type="predicted"/>
<accession>A0A233UX64</accession>
<dbReference type="InterPro" id="IPR017587">
    <property type="entry name" value="YqeC"/>
</dbReference>
<protein>
    <submittedName>
        <fullName evidence="1">Hydroxylase</fullName>
    </submittedName>
</protein>
<dbReference type="NCBIfam" id="TIGR03172">
    <property type="entry name" value="selenium cofactor biosynthesis protein YqeC"/>
    <property type="match status" value="1"/>
</dbReference>
<dbReference type="EMBL" id="NDYC01000043">
    <property type="protein sequence ID" value="OXZ26539.1"/>
    <property type="molecule type" value="Genomic_DNA"/>
</dbReference>
<reference evidence="2" key="1">
    <citation type="submission" date="2017-04" db="EMBL/GenBank/DDBJ databases">
        <title>Finegoldia magna isolated from orthopedic joint implant-associated infections.</title>
        <authorList>
            <person name="Bjorklund S."/>
            <person name="Bruggemann H."/>
            <person name="Jensen A."/>
            <person name="Hellmark B."/>
            <person name="Soderquist B."/>
        </authorList>
    </citation>
    <scope>NUCLEOTIDE SEQUENCE [LARGE SCALE GENOMIC DNA]</scope>
    <source>
        <strain evidence="2">CCUG 54800</strain>
    </source>
</reference>
<comment type="caution">
    <text evidence="1">The sequence shown here is derived from an EMBL/GenBank/DDBJ whole genome shotgun (WGS) entry which is preliminary data.</text>
</comment>
<organism evidence="1 2">
    <name type="scientific">Finegoldia magna</name>
    <name type="common">Peptostreptococcus magnus</name>
    <dbReference type="NCBI Taxonomy" id="1260"/>
    <lineage>
        <taxon>Bacteria</taxon>
        <taxon>Bacillati</taxon>
        <taxon>Bacillota</taxon>
        <taxon>Tissierellia</taxon>
        <taxon>Tissierellales</taxon>
        <taxon>Peptoniphilaceae</taxon>
        <taxon>Finegoldia</taxon>
    </lineage>
</organism>
<dbReference type="Proteomes" id="UP000215413">
    <property type="component" value="Unassembled WGS sequence"/>
</dbReference>
<name>A0A233UX64_FINMA</name>
<dbReference type="Pfam" id="PF19842">
    <property type="entry name" value="YqeC"/>
    <property type="match status" value="1"/>
</dbReference>
<evidence type="ECO:0000313" key="1">
    <source>
        <dbReference type="EMBL" id="OXZ26539.1"/>
    </source>
</evidence>
<evidence type="ECO:0000313" key="2">
    <source>
        <dbReference type="Proteomes" id="UP000215413"/>
    </source>
</evidence>